<dbReference type="EMBL" id="MPPL01000001">
    <property type="protein sequence ID" value="OKS87694.1"/>
    <property type="molecule type" value="Genomic_DNA"/>
</dbReference>
<organism evidence="2 3">
    <name type="scientific">Mucilaginibacter polytrichastri</name>
    <dbReference type="NCBI Taxonomy" id="1302689"/>
    <lineage>
        <taxon>Bacteria</taxon>
        <taxon>Pseudomonadati</taxon>
        <taxon>Bacteroidota</taxon>
        <taxon>Sphingobacteriia</taxon>
        <taxon>Sphingobacteriales</taxon>
        <taxon>Sphingobacteriaceae</taxon>
        <taxon>Mucilaginibacter</taxon>
    </lineage>
</organism>
<dbReference type="InterPro" id="IPR036390">
    <property type="entry name" value="WH_DNA-bd_sf"/>
</dbReference>
<evidence type="ECO:0000313" key="3">
    <source>
        <dbReference type="Proteomes" id="UP000186720"/>
    </source>
</evidence>
<dbReference type="AlphaFoldDB" id="A0A1Q6A100"/>
<dbReference type="PANTHER" id="PTHR22683:SF41">
    <property type="entry name" value="DNA TRANSLOCASE FTSK"/>
    <property type="match status" value="1"/>
</dbReference>
<accession>A0A1Q6A100</accession>
<name>A0A1Q6A100_9SPHI</name>
<dbReference type="Gene3D" id="1.10.10.10">
    <property type="entry name" value="Winged helix-like DNA-binding domain superfamily/Winged helix DNA-binding domain"/>
    <property type="match status" value="1"/>
</dbReference>
<dbReference type="InterPro" id="IPR050206">
    <property type="entry name" value="FtsK/SpoIIIE/SftA"/>
</dbReference>
<feature type="domain" description="FtsK gamma" evidence="1">
    <location>
        <begin position="370"/>
        <end position="435"/>
    </location>
</feature>
<keyword evidence="3" id="KW-1185">Reference proteome</keyword>
<dbReference type="PANTHER" id="PTHR22683">
    <property type="entry name" value="SPORULATION PROTEIN RELATED"/>
    <property type="match status" value="1"/>
</dbReference>
<proteinExistence type="predicted"/>
<reference evidence="2 3" key="1">
    <citation type="submission" date="2016-11" db="EMBL/GenBank/DDBJ databases">
        <title>Whole Genome Sequencing of Mucilaginibacter polytrichastri RG4-7(T) isolated from the moss sample.</title>
        <authorList>
            <person name="Li Y."/>
        </authorList>
    </citation>
    <scope>NUCLEOTIDE SEQUENCE [LARGE SCALE GENOMIC DNA]</scope>
    <source>
        <strain evidence="2 3">RG4-7</strain>
    </source>
</reference>
<sequence length="450" mass="51231">MGFLKKIFGLNKEINRTSDDTLQNDAHVFKPVLKEELKPVKVKNELSSVTVHVVKLDENYSVFLLNVLSNSIIIKAINCVENDIVDKNKILRIELCDLQNQERKILLLDIPFTVGVVNYVHDLKRNVLSVKPIAILNTNTEVVGTRLLEIKKNRYINVPLIEEDPFTKSRNIKWRNVGGVVGVLDLAKYAIATSSDDGFLLLIAFIKRNNKSYLTLNYFTDGLSSQLSRFRISEGDTIDFLFDDGLIRSFVINDKTYKPLDKTDQYVDSRSVSGIHQNNIEIDQTAINEFASKRLVAWKLSIKKFDLEIIGKKSGHGDYKTWNDCQFVLKNLAADFEIVSSLGSDYLDTYTSNKLSEIKSKIEKLNTFDPNERDSMFEDAARLIVLHQQGSTSLIQRKLKLGYNRAGRIIDQLEAAGIVGTFEGSKAREVLYPDEYSLERHLEELSKPRD</sequence>
<dbReference type="SMART" id="SM00843">
    <property type="entry name" value="Ftsk_gamma"/>
    <property type="match status" value="1"/>
</dbReference>
<comment type="caution">
    <text evidence="2">The sequence shown here is derived from an EMBL/GenBank/DDBJ whole genome shotgun (WGS) entry which is preliminary data.</text>
</comment>
<dbReference type="InterPro" id="IPR018541">
    <property type="entry name" value="Ftsk_gamma"/>
</dbReference>
<dbReference type="Pfam" id="PF09397">
    <property type="entry name" value="FtsK_gamma"/>
    <property type="match status" value="1"/>
</dbReference>
<protein>
    <recommendedName>
        <fullName evidence="1">FtsK gamma domain-containing protein</fullName>
    </recommendedName>
</protein>
<dbReference type="SUPFAM" id="SSF46785">
    <property type="entry name" value="Winged helix' DNA-binding domain"/>
    <property type="match status" value="1"/>
</dbReference>
<dbReference type="InterPro" id="IPR036388">
    <property type="entry name" value="WH-like_DNA-bd_sf"/>
</dbReference>
<evidence type="ECO:0000259" key="1">
    <source>
        <dbReference type="SMART" id="SM00843"/>
    </source>
</evidence>
<dbReference type="STRING" id="1302689.RG47T_3156"/>
<gene>
    <name evidence="2" type="ORF">RG47T_3156</name>
</gene>
<evidence type="ECO:0000313" key="2">
    <source>
        <dbReference type="EMBL" id="OKS87694.1"/>
    </source>
</evidence>
<dbReference type="Proteomes" id="UP000186720">
    <property type="component" value="Unassembled WGS sequence"/>
</dbReference>